<dbReference type="AlphaFoldDB" id="A0A0C3GSV0"/>
<evidence type="ECO:0000313" key="2">
    <source>
        <dbReference type="Proteomes" id="UP000054321"/>
    </source>
</evidence>
<protein>
    <submittedName>
        <fullName evidence="1">Uncharacterized protein</fullName>
    </submittedName>
</protein>
<proteinExistence type="predicted"/>
<dbReference type="HOGENOM" id="CLU_1713835_0_0_1"/>
<evidence type="ECO:0000313" key="1">
    <source>
        <dbReference type="EMBL" id="KIM94394.1"/>
    </source>
</evidence>
<reference evidence="1 2" key="1">
    <citation type="submission" date="2014-04" db="EMBL/GenBank/DDBJ databases">
        <authorList>
            <consortium name="DOE Joint Genome Institute"/>
            <person name="Kuo A."/>
            <person name="Martino E."/>
            <person name="Perotto S."/>
            <person name="Kohler A."/>
            <person name="Nagy L.G."/>
            <person name="Floudas D."/>
            <person name="Copeland A."/>
            <person name="Barry K.W."/>
            <person name="Cichocki N."/>
            <person name="Veneault-Fourrey C."/>
            <person name="LaButti K."/>
            <person name="Lindquist E.A."/>
            <person name="Lipzen A."/>
            <person name="Lundell T."/>
            <person name="Morin E."/>
            <person name="Murat C."/>
            <person name="Sun H."/>
            <person name="Tunlid A."/>
            <person name="Henrissat B."/>
            <person name="Grigoriev I.V."/>
            <person name="Hibbett D.S."/>
            <person name="Martin F."/>
            <person name="Nordberg H.P."/>
            <person name="Cantor M.N."/>
            <person name="Hua S.X."/>
        </authorList>
    </citation>
    <scope>NUCLEOTIDE SEQUENCE [LARGE SCALE GENOMIC DNA]</scope>
    <source>
        <strain evidence="1 2">Zn</strain>
    </source>
</reference>
<keyword evidence="2" id="KW-1185">Reference proteome</keyword>
<accession>A0A0C3GSV0</accession>
<dbReference type="EMBL" id="KN832890">
    <property type="protein sequence ID" value="KIM94394.1"/>
    <property type="molecule type" value="Genomic_DNA"/>
</dbReference>
<dbReference type="InParanoid" id="A0A0C3GSV0"/>
<sequence>MPLRSISDREFHMVAIEKQYDVMLSWVDGRFACQFIVQGDMVYGKFSAGSLGGVRKIWTDPKSVVLASDTIQFTTPIKPRQFFTFVVENENVDQFLATFRVLLNGRLVASYTVTGKTSKTIIPDRFKRDFEMHPTVTFRYINEEPLCSSCVIL</sequence>
<gene>
    <name evidence="1" type="ORF">OIDMADRAFT_184446</name>
</gene>
<reference evidence="2" key="2">
    <citation type="submission" date="2015-01" db="EMBL/GenBank/DDBJ databases">
        <title>Evolutionary Origins and Diversification of the Mycorrhizal Mutualists.</title>
        <authorList>
            <consortium name="DOE Joint Genome Institute"/>
            <consortium name="Mycorrhizal Genomics Consortium"/>
            <person name="Kohler A."/>
            <person name="Kuo A."/>
            <person name="Nagy L.G."/>
            <person name="Floudas D."/>
            <person name="Copeland A."/>
            <person name="Barry K.W."/>
            <person name="Cichocki N."/>
            <person name="Veneault-Fourrey C."/>
            <person name="LaButti K."/>
            <person name="Lindquist E.A."/>
            <person name="Lipzen A."/>
            <person name="Lundell T."/>
            <person name="Morin E."/>
            <person name="Murat C."/>
            <person name="Riley R."/>
            <person name="Ohm R."/>
            <person name="Sun H."/>
            <person name="Tunlid A."/>
            <person name="Henrissat B."/>
            <person name="Grigoriev I.V."/>
            <person name="Hibbett D.S."/>
            <person name="Martin F."/>
        </authorList>
    </citation>
    <scope>NUCLEOTIDE SEQUENCE [LARGE SCALE GENOMIC DNA]</scope>
    <source>
        <strain evidence="2">Zn</strain>
    </source>
</reference>
<dbReference type="Proteomes" id="UP000054321">
    <property type="component" value="Unassembled WGS sequence"/>
</dbReference>
<organism evidence="1 2">
    <name type="scientific">Oidiodendron maius (strain Zn)</name>
    <dbReference type="NCBI Taxonomy" id="913774"/>
    <lineage>
        <taxon>Eukaryota</taxon>
        <taxon>Fungi</taxon>
        <taxon>Dikarya</taxon>
        <taxon>Ascomycota</taxon>
        <taxon>Pezizomycotina</taxon>
        <taxon>Leotiomycetes</taxon>
        <taxon>Leotiomycetes incertae sedis</taxon>
        <taxon>Myxotrichaceae</taxon>
        <taxon>Oidiodendron</taxon>
    </lineage>
</organism>
<name>A0A0C3GSV0_OIDMZ</name>